<dbReference type="Proteomes" id="UP000246073">
    <property type="component" value="Unassembled WGS sequence"/>
</dbReference>
<reference evidence="2" key="1">
    <citation type="submission" date="2017-12" db="EMBL/GenBank/DDBJ databases">
        <authorList>
            <person name="Diaz M."/>
        </authorList>
    </citation>
    <scope>NUCLEOTIDE SEQUENCE [LARGE SCALE GENOMIC DNA]</scope>
    <source>
        <strain evidence="2">FI11154</strain>
    </source>
</reference>
<sequence length="38" mass="4352">MRRIMSMSTGYRAMNCAVGVKMKIYEIDFHEAAADTPR</sequence>
<dbReference type="AlphaFoldDB" id="A0A2P9HCM4"/>
<organism evidence="1 2">
    <name type="scientific">Ochrobactrum soli</name>
    <dbReference type="NCBI Taxonomy" id="2448455"/>
    <lineage>
        <taxon>Bacteria</taxon>
        <taxon>Pseudomonadati</taxon>
        <taxon>Pseudomonadota</taxon>
        <taxon>Alphaproteobacteria</taxon>
        <taxon>Hyphomicrobiales</taxon>
        <taxon>Brucellaceae</taxon>
        <taxon>Brucella/Ochrobactrum group</taxon>
        <taxon>Ochrobactrum</taxon>
    </lineage>
</organism>
<dbReference type="EMBL" id="OOFM01000001">
    <property type="protein sequence ID" value="SPL61821.1"/>
    <property type="molecule type" value="Genomic_DNA"/>
</dbReference>
<accession>A0A2P9HCM4</accession>
<name>A0A2P9HCM4_9HYPH</name>
<proteinExistence type="predicted"/>
<gene>
    <name evidence="1" type="ORF">OHAE_4613</name>
</gene>
<evidence type="ECO:0000313" key="1">
    <source>
        <dbReference type="EMBL" id="SPL61821.1"/>
    </source>
</evidence>
<protein>
    <submittedName>
        <fullName evidence="1">Uncharacterized protein</fullName>
    </submittedName>
</protein>
<evidence type="ECO:0000313" key="2">
    <source>
        <dbReference type="Proteomes" id="UP000246073"/>
    </source>
</evidence>